<proteinExistence type="predicted"/>
<sequence length="326" mass="33786">MKYIPRFADRQSLNDSLKPSLATVSGLALAACGLAAPALHAQSVTQVNSLEAGIGWNAAASGGDAIWSDGLAASGTKDYVVGSGFTLRTPIGTSTFAGNSLTIEAGGQLLLKPNNNDRVHTVNDLILNGGQITHGQPARTIAYQLAGSITLTADSTYDATGSDYRRATFSASISGSSTFSINLGSSDDLTISSASNTFSGEWFVSQADSGSVSDFFATGNGALGNADVTIGSGINFDVDYDINNTTKALNLDGIMILDQDHTFGMVQIDGDTLAAGTYSFEDLNSSYDAFFVDGGTGSLTVVPEPSYFALSLAILAMVGFSRRSRK</sequence>
<feature type="signal peptide" evidence="1">
    <location>
        <begin position="1"/>
        <end position="30"/>
    </location>
</feature>
<name>A0ABU1ATU7_9BACT</name>
<protein>
    <recommendedName>
        <fullName evidence="4">PEP-CTERM protein-sorting domain-containing protein</fullName>
    </recommendedName>
</protein>
<comment type="caution">
    <text evidence="2">The sequence shown here is derived from an EMBL/GenBank/DDBJ whole genome shotgun (WGS) entry which is preliminary data.</text>
</comment>
<evidence type="ECO:0000313" key="2">
    <source>
        <dbReference type="EMBL" id="MDQ8207516.1"/>
    </source>
</evidence>
<reference evidence="2 3" key="1">
    <citation type="submission" date="2023-04" db="EMBL/GenBank/DDBJ databases">
        <title>A novel bacteria isolated from coastal sediment.</title>
        <authorList>
            <person name="Liu X.-J."/>
            <person name="Du Z.-J."/>
        </authorList>
    </citation>
    <scope>NUCLEOTIDE SEQUENCE [LARGE SCALE GENOMIC DNA]</scope>
    <source>
        <strain evidence="2 3">SDUM461003</strain>
    </source>
</reference>
<evidence type="ECO:0008006" key="4">
    <source>
        <dbReference type="Google" id="ProtNLM"/>
    </source>
</evidence>
<organism evidence="2 3">
    <name type="scientific">Thalassobacterium maritimum</name>
    <dbReference type="NCBI Taxonomy" id="3041265"/>
    <lineage>
        <taxon>Bacteria</taxon>
        <taxon>Pseudomonadati</taxon>
        <taxon>Verrucomicrobiota</taxon>
        <taxon>Opitutia</taxon>
        <taxon>Puniceicoccales</taxon>
        <taxon>Coraliomargaritaceae</taxon>
        <taxon>Thalassobacterium</taxon>
    </lineage>
</organism>
<gene>
    <name evidence="2" type="ORF">QEH52_08350</name>
</gene>
<accession>A0ABU1ATU7</accession>
<feature type="chain" id="PRO_5047100388" description="PEP-CTERM protein-sorting domain-containing protein" evidence="1">
    <location>
        <begin position="31"/>
        <end position="326"/>
    </location>
</feature>
<dbReference type="PROSITE" id="PS51257">
    <property type="entry name" value="PROKAR_LIPOPROTEIN"/>
    <property type="match status" value="1"/>
</dbReference>
<keyword evidence="3" id="KW-1185">Reference proteome</keyword>
<dbReference type="RefSeq" id="WP_308949670.1">
    <property type="nucleotide sequence ID" value="NZ_JARXHW010000015.1"/>
</dbReference>
<evidence type="ECO:0000313" key="3">
    <source>
        <dbReference type="Proteomes" id="UP001225316"/>
    </source>
</evidence>
<evidence type="ECO:0000256" key="1">
    <source>
        <dbReference type="SAM" id="SignalP"/>
    </source>
</evidence>
<dbReference type="Proteomes" id="UP001225316">
    <property type="component" value="Unassembled WGS sequence"/>
</dbReference>
<dbReference type="EMBL" id="JARXHW010000015">
    <property type="protein sequence ID" value="MDQ8207516.1"/>
    <property type="molecule type" value="Genomic_DNA"/>
</dbReference>
<keyword evidence="1" id="KW-0732">Signal</keyword>